<keyword evidence="7" id="KW-1185">Reference proteome</keyword>
<evidence type="ECO:0000313" key="6">
    <source>
        <dbReference type="EMBL" id="ADK79436.1"/>
    </source>
</evidence>
<dbReference type="InterPro" id="IPR000847">
    <property type="entry name" value="LysR_HTH_N"/>
</dbReference>
<dbReference type="InterPro" id="IPR036388">
    <property type="entry name" value="WH-like_DNA-bd_sf"/>
</dbReference>
<keyword evidence="4" id="KW-0804">Transcription</keyword>
<dbReference type="PROSITE" id="PS50931">
    <property type="entry name" value="HTH_LYSR"/>
    <property type="match status" value="1"/>
</dbReference>
<dbReference type="KEGG" id="ssm:Spirs_0280"/>
<protein>
    <submittedName>
        <fullName evidence="6">Transcriptional regulator, LysR family</fullName>
    </submittedName>
</protein>
<evidence type="ECO:0000313" key="7">
    <source>
        <dbReference type="Proteomes" id="UP000002318"/>
    </source>
</evidence>
<feature type="domain" description="HTH lysR-type" evidence="5">
    <location>
        <begin position="1"/>
        <end position="58"/>
    </location>
</feature>
<keyword evidence="2" id="KW-0805">Transcription regulation</keyword>
<accession>E1RAE5</accession>
<sequence length="303" mass="35152">MDIHRIRCFLSLAELMNFTRAAEKQCITQSSMSQQIQGLENEIGVQLFVRNKRNVMLTPAGEFLKQEFLELIEKYEAVLAQTRRIANRENNHLSICYHGPPNWAFLLPIIQKFQKENEDFQLELSVENWGEMPNGLITRQFDVAFVEGAEIVHNNQIESFYLYRDYTCFAMHTSHPLARKTKLTEEDIKGEQIVMVDQHVGAKSMHGVHERLFRSGVDMSKVTLVKKFENCMAMVSSGMAIVPMPRSFREPDQSKIVYIDYDRKETYTDIYIAWLKCNTTPSLFAFIEFIKDSIRGLLPSLSF</sequence>
<dbReference type="EMBL" id="CP002116">
    <property type="protein sequence ID" value="ADK79436.1"/>
    <property type="molecule type" value="Genomic_DNA"/>
</dbReference>
<dbReference type="Gene3D" id="3.40.190.10">
    <property type="entry name" value="Periplasmic binding protein-like II"/>
    <property type="match status" value="2"/>
</dbReference>
<dbReference type="RefSeq" id="WP_013252900.1">
    <property type="nucleotide sequence ID" value="NC_014364.1"/>
</dbReference>
<evidence type="ECO:0000256" key="3">
    <source>
        <dbReference type="ARBA" id="ARBA00023125"/>
    </source>
</evidence>
<proteinExistence type="inferred from homology"/>
<keyword evidence="3" id="KW-0238">DNA-binding</keyword>
<dbReference type="PANTHER" id="PTHR30346:SF0">
    <property type="entry name" value="HCA OPERON TRANSCRIPTIONAL ACTIVATOR HCAR"/>
    <property type="match status" value="1"/>
</dbReference>
<evidence type="ECO:0000256" key="2">
    <source>
        <dbReference type="ARBA" id="ARBA00023015"/>
    </source>
</evidence>
<evidence type="ECO:0000256" key="1">
    <source>
        <dbReference type="ARBA" id="ARBA00009437"/>
    </source>
</evidence>
<dbReference type="InterPro" id="IPR005119">
    <property type="entry name" value="LysR_subst-bd"/>
</dbReference>
<dbReference type="SUPFAM" id="SSF46785">
    <property type="entry name" value="Winged helix' DNA-binding domain"/>
    <property type="match status" value="1"/>
</dbReference>
<dbReference type="HOGENOM" id="CLU_039613_6_2_12"/>
<dbReference type="GO" id="GO:0032993">
    <property type="term" value="C:protein-DNA complex"/>
    <property type="evidence" value="ECO:0007669"/>
    <property type="project" value="TreeGrafter"/>
</dbReference>
<dbReference type="PRINTS" id="PR00039">
    <property type="entry name" value="HTHLYSR"/>
</dbReference>
<dbReference type="Gene3D" id="1.10.10.10">
    <property type="entry name" value="Winged helix-like DNA-binding domain superfamily/Winged helix DNA-binding domain"/>
    <property type="match status" value="1"/>
</dbReference>
<dbReference type="STRING" id="573413.Spirs_0280"/>
<dbReference type="GO" id="GO:0003677">
    <property type="term" value="F:DNA binding"/>
    <property type="evidence" value="ECO:0007669"/>
    <property type="project" value="UniProtKB-KW"/>
</dbReference>
<dbReference type="OrthoDB" id="9803714at2"/>
<organism evidence="6 7">
    <name type="scientific">Sediminispirochaeta smaragdinae (strain DSM 11293 / JCM 15392 / SEBR 4228)</name>
    <name type="common">Spirochaeta smaragdinae</name>
    <dbReference type="NCBI Taxonomy" id="573413"/>
    <lineage>
        <taxon>Bacteria</taxon>
        <taxon>Pseudomonadati</taxon>
        <taxon>Spirochaetota</taxon>
        <taxon>Spirochaetia</taxon>
        <taxon>Spirochaetales</taxon>
        <taxon>Spirochaetaceae</taxon>
        <taxon>Sediminispirochaeta</taxon>
    </lineage>
</organism>
<dbReference type="GO" id="GO:0003700">
    <property type="term" value="F:DNA-binding transcription factor activity"/>
    <property type="evidence" value="ECO:0007669"/>
    <property type="project" value="InterPro"/>
</dbReference>
<reference evidence="6 7" key="1">
    <citation type="journal article" date="2010" name="Stand. Genomic Sci.">
        <title>Complete genome sequence of Spirochaeta smaragdinae type strain (SEBR 4228).</title>
        <authorList>
            <person name="Mavromatis K."/>
            <person name="Yasawong M."/>
            <person name="Chertkov O."/>
            <person name="Lapidus A."/>
            <person name="Lucas S."/>
            <person name="Nolan M."/>
            <person name="Del Rio T.G."/>
            <person name="Tice H."/>
            <person name="Cheng J.F."/>
            <person name="Pitluck S."/>
            <person name="Liolios K."/>
            <person name="Ivanova N."/>
            <person name="Tapia R."/>
            <person name="Han C."/>
            <person name="Bruce D."/>
            <person name="Goodwin L."/>
            <person name="Pati A."/>
            <person name="Chen A."/>
            <person name="Palaniappan K."/>
            <person name="Land M."/>
            <person name="Hauser L."/>
            <person name="Chang Y.J."/>
            <person name="Jeffries C.D."/>
            <person name="Detter J.C."/>
            <person name="Rohde M."/>
            <person name="Brambilla E."/>
            <person name="Spring S."/>
            <person name="Goker M."/>
            <person name="Sikorski J."/>
            <person name="Woyke T."/>
            <person name="Bristow J."/>
            <person name="Eisen J.A."/>
            <person name="Markowitz V."/>
            <person name="Hugenholtz P."/>
            <person name="Klenk H.P."/>
            <person name="Kyrpides N.C."/>
        </authorList>
    </citation>
    <scope>NUCLEOTIDE SEQUENCE [LARGE SCALE GENOMIC DNA]</scope>
    <source>
        <strain evidence="7">DSM 11293 / JCM 15392 / SEBR 4228</strain>
    </source>
</reference>
<comment type="similarity">
    <text evidence="1">Belongs to the LysR transcriptional regulatory family.</text>
</comment>
<evidence type="ECO:0000256" key="4">
    <source>
        <dbReference type="ARBA" id="ARBA00023163"/>
    </source>
</evidence>
<dbReference type="Pfam" id="PF00126">
    <property type="entry name" value="HTH_1"/>
    <property type="match status" value="1"/>
</dbReference>
<dbReference type="AlphaFoldDB" id="E1RAE5"/>
<dbReference type="FunFam" id="1.10.10.10:FF:000001">
    <property type="entry name" value="LysR family transcriptional regulator"/>
    <property type="match status" value="1"/>
</dbReference>
<dbReference type="eggNOG" id="COG0583">
    <property type="taxonomic scope" value="Bacteria"/>
</dbReference>
<dbReference type="InterPro" id="IPR036390">
    <property type="entry name" value="WH_DNA-bd_sf"/>
</dbReference>
<dbReference type="SUPFAM" id="SSF53850">
    <property type="entry name" value="Periplasmic binding protein-like II"/>
    <property type="match status" value="1"/>
</dbReference>
<dbReference type="Pfam" id="PF03466">
    <property type="entry name" value="LysR_substrate"/>
    <property type="match status" value="1"/>
</dbReference>
<dbReference type="Proteomes" id="UP000002318">
    <property type="component" value="Chromosome"/>
</dbReference>
<gene>
    <name evidence="6" type="ordered locus">Spirs_0280</name>
</gene>
<dbReference type="PANTHER" id="PTHR30346">
    <property type="entry name" value="TRANSCRIPTIONAL DUAL REGULATOR HCAR-RELATED"/>
    <property type="match status" value="1"/>
</dbReference>
<name>E1RAE5_SEDSS</name>
<evidence type="ECO:0000259" key="5">
    <source>
        <dbReference type="PROSITE" id="PS50931"/>
    </source>
</evidence>